<dbReference type="Proteomes" id="UP000521676">
    <property type="component" value="Unassembled WGS sequence"/>
</dbReference>
<evidence type="ECO:0000313" key="5">
    <source>
        <dbReference type="Proteomes" id="UP000521676"/>
    </source>
</evidence>
<proteinExistence type="predicted"/>
<feature type="region of interest" description="Disordered" evidence="1">
    <location>
        <begin position="52"/>
        <end position="81"/>
    </location>
</feature>
<keyword evidence="6" id="KW-1185">Reference proteome</keyword>
<dbReference type="EMBL" id="CP128400">
    <property type="protein sequence ID" value="WJW69350.1"/>
    <property type="molecule type" value="Genomic_DNA"/>
</dbReference>
<evidence type="ECO:0000313" key="6">
    <source>
        <dbReference type="Proteomes" id="UP001431572"/>
    </source>
</evidence>
<dbReference type="EMBL" id="JACATZ010000003">
    <property type="protein sequence ID" value="NWJ47438.1"/>
    <property type="molecule type" value="Genomic_DNA"/>
</dbReference>
<keyword evidence="2" id="KW-0472">Membrane</keyword>
<gene>
    <name evidence="3" type="ORF">HXX08_16385</name>
    <name evidence="4" type="ORF">OZ401_002958</name>
</gene>
<dbReference type="Gene3D" id="1.25.40.10">
    <property type="entry name" value="Tetratricopeptide repeat domain"/>
    <property type="match status" value="1"/>
</dbReference>
<dbReference type="SUPFAM" id="SSF48452">
    <property type="entry name" value="TPR-like"/>
    <property type="match status" value="1"/>
</dbReference>
<keyword evidence="2" id="KW-0812">Transmembrane</keyword>
<accession>A0A8T7M5R2</accession>
<feature type="transmembrane region" description="Helical" evidence="2">
    <location>
        <begin position="269"/>
        <end position="291"/>
    </location>
</feature>
<sequence>MPDNLSGRDTIENDKTSPEQVEEFLYFYDSAADSGDPPPEARKSRSRIREAIRSVYGSRPLPTPEPEPEYTPPPEPILTPDRNELDRLIHAQVDAMVEEARELAHNSQKEQALRILSHAVRIDPDHSMAWTWLGGLLIDRNPERALYCLERAYTLDPDNIRAEKGLEYIHEIMYPPEPEQLEPEILEQPEYVPVAEEMALVKFEEEQALSVEQPDPSSIKIGMSEALEIWREKYPDLHVDDLPVGGAQVTKPRWRRSRKKKTPQLHHRLKLSIGLLLGLMAFSILSMWILVARPNFEAQPTPIPTLAPIPTPAPTSTPLPSAEETYALRLRGQLERYNSFLERSRELYRQFDAGKMRWEELKKGYHDLQGEIKDQKKRVDELAGPTTPQLLTVYKGLQEISLVSITAINYMVSGTDNISDEDLNEGTRQLTRVNGLLVSLVHQLDTVAPLPTPALTPTPDITRTPTPAN</sequence>
<evidence type="ECO:0000313" key="3">
    <source>
        <dbReference type="EMBL" id="NWJ47438.1"/>
    </source>
</evidence>
<feature type="region of interest" description="Disordered" evidence="1">
    <location>
        <begin position="1"/>
        <end position="20"/>
    </location>
</feature>
<evidence type="ECO:0000313" key="4">
    <source>
        <dbReference type="EMBL" id="WJW69350.1"/>
    </source>
</evidence>
<evidence type="ECO:0000256" key="2">
    <source>
        <dbReference type="SAM" id="Phobius"/>
    </source>
</evidence>
<evidence type="ECO:0008006" key="7">
    <source>
        <dbReference type="Google" id="ProtNLM"/>
    </source>
</evidence>
<dbReference type="AlphaFoldDB" id="A0A8T7M5R2"/>
<protein>
    <recommendedName>
        <fullName evidence="7">Tetratricopeptide repeat protein</fullName>
    </recommendedName>
</protein>
<dbReference type="InterPro" id="IPR011990">
    <property type="entry name" value="TPR-like_helical_dom_sf"/>
</dbReference>
<name>A0A8T7M5R2_9CHLR</name>
<keyword evidence="2" id="KW-1133">Transmembrane helix</keyword>
<evidence type="ECO:0000256" key="1">
    <source>
        <dbReference type="SAM" id="MobiDB-lite"/>
    </source>
</evidence>
<reference evidence="3 5" key="1">
    <citation type="submission" date="2020-06" db="EMBL/GenBank/DDBJ databases">
        <title>Anoxygenic phototrophic Chloroflexota member uses a Type I reaction center.</title>
        <authorList>
            <person name="Tsuji J.M."/>
            <person name="Shaw N.A."/>
            <person name="Nagashima S."/>
            <person name="Venkiteswaran J."/>
            <person name="Schiff S.L."/>
            <person name="Hanada S."/>
            <person name="Tank M."/>
            <person name="Neufeld J.D."/>
        </authorList>
    </citation>
    <scope>NUCLEOTIDE SEQUENCE [LARGE SCALE GENOMIC DNA]</scope>
    <source>
        <strain evidence="3">L227-S17</strain>
    </source>
</reference>
<dbReference type="RefSeq" id="WP_341471239.1">
    <property type="nucleotide sequence ID" value="NZ_CP128400.1"/>
</dbReference>
<reference evidence="4" key="2">
    <citation type="journal article" date="2024" name="Nature">
        <title>Anoxygenic phototroph of the Chloroflexota uses a type I reaction centre.</title>
        <authorList>
            <person name="Tsuji J.M."/>
            <person name="Shaw N.A."/>
            <person name="Nagashima S."/>
            <person name="Venkiteswaran J.J."/>
            <person name="Schiff S.L."/>
            <person name="Watanabe T."/>
            <person name="Fukui M."/>
            <person name="Hanada S."/>
            <person name="Tank M."/>
            <person name="Neufeld J.D."/>
        </authorList>
    </citation>
    <scope>NUCLEOTIDE SEQUENCE</scope>
    <source>
        <strain evidence="4">L227-S17</strain>
    </source>
</reference>
<feature type="compositionally biased region" description="Pro residues" evidence="1">
    <location>
        <begin position="61"/>
        <end position="77"/>
    </location>
</feature>
<organism evidence="3 5">
    <name type="scientific">Candidatus Chlorohelix allophototropha</name>
    <dbReference type="NCBI Taxonomy" id="3003348"/>
    <lineage>
        <taxon>Bacteria</taxon>
        <taxon>Bacillati</taxon>
        <taxon>Chloroflexota</taxon>
        <taxon>Chloroflexia</taxon>
        <taxon>Candidatus Chloroheliales</taxon>
        <taxon>Candidatus Chloroheliaceae</taxon>
        <taxon>Candidatus Chlorohelix</taxon>
    </lineage>
</organism>
<dbReference type="Proteomes" id="UP001431572">
    <property type="component" value="Chromosome 2"/>
</dbReference>